<evidence type="ECO:0000313" key="2">
    <source>
        <dbReference type="Proteomes" id="UP001162992"/>
    </source>
</evidence>
<evidence type="ECO:0000313" key="1">
    <source>
        <dbReference type="EMBL" id="KAJ7548382.1"/>
    </source>
</evidence>
<reference evidence="2" key="1">
    <citation type="journal article" date="2024" name="Proc. Natl. Acad. Sci. U.S.A.">
        <title>Extraordinary preservation of gene collinearity over three hundred million years revealed in homosporous lycophytes.</title>
        <authorList>
            <person name="Li C."/>
            <person name="Wickell D."/>
            <person name="Kuo L.Y."/>
            <person name="Chen X."/>
            <person name="Nie B."/>
            <person name="Liao X."/>
            <person name="Peng D."/>
            <person name="Ji J."/>
            <person name="Jenkins J."/>
            <person name="Williams M."/>
            <person name="Shu S."/>
            <person name="Plott C."/>
            <person name="Barry K."/>
            <person name="Rajasekar S."/>
            <person name="Grimwood J."/>
            <person name="Han X."/>
            <person name="Sun S."/>
            <person name="Hou Z."/>
            <person name="He W."/>
            <person name="Dai G."/>
            <person name="Sun C."/>
            <person name="Schmutz J."/>
            <person name="Leebens-Mack J.H."/>
            <person name="Li F.W."/>
            <person name="Wang L."/>
        </authorList>
    </citation>
    <scope>NUCLEOTIDE SEQUENCE [LARGE SCALE GENOMIC DNA]</scope>
    <source>
        <strain evidence="2">cv. PW_Plant_1</strain>
    </source>
</reference>
<dbReference type="Proteomes" id="UP001162992">
    <property type="component" value="Chromosome 7"/>
</dbReference>
<accession>A0ACC2D2B8</accession>
<gene>
    <name evidence="1" type="ORF">O6H91_07G010000</name>
</gene>
<sequence>MRPALRRSHLAALSVQEIGPVSAWKGSSSVVFQDPHEHGSHASLGSCEYEKSSKAVSAGRLKLMLDLMDRKRIKPSFTGYASLLQDCSNVKALADGKRIHFHLKKIGYERHRMLANLLIGMYSKCGSLEDASAVFQQIRKKNVYSYTAMIGAYADHRCSKAAFDLFRRMRNAGVKPDNVTFVAILSACCGYEYLAEGRAMHRLIEESGCNRDVVVGNALMNMYGKCGCFVDAATVFDNMPHRDVVSWNTMIATCAQQLPGKMAFDLFHRMQQEGMQPNKITFVNVLEACTSQEEGKSIHKQIIERKLDGDVIVGTAVVNMYRKCGGLQEALEVFSKLLIRDVVSWNAMIAAFAQHGSGTKAVGLFLEMCRQGVKPDERTFVSVLNACNHAGLVDEGCQCFFSMCKDHGITPAVEHSRCVVDLLGRAGRLAEAEHFMRTTSFQTDTLMWMSLLGSCRIHGDVDRGKWAAERLLMLDPGNDAGYVVLANIYSAAGRWDDATKVQEAMIAQGIV</sequence>
<protein>
    <submittedName>
        <fullName evidence="1">Uncharacterized protein</fullName>
    </submittedName>
</protein>
<dbReference type="EMBL" id="CM055098">
    <property type="protein sequence ID" value="KAJ7548382.1"/>
    <property type="molecule type" value="Genomic_DNA"/>
</dbReference>
<keyword evidence="2" id="KW-1185">Reference proteome</keyword>
<name>A0ACC2D2B8_DIPCM</name>
<organism evidence="1 2">
    <name type="scientific">Diphasiastrum complanatum</name>
    <name type="common">Issler's clubmoss</name>
    <name type="synonym">Lycopodium complanatum</name>
    <dbReference type="NCBI Taxonomy" id="34168"/>
    <lineage>
        <taxon>Eukaryota</taxon>
        <taxon>Viridiplantae</taxon>
        <taxon>Streptophyta</taxon>
        <taxon>Embryophyta</taxon>
        <taxon>Tracheophyta</taxon>
        <taxon>Lycopodiopsida</taxon>
        <taxon>Lycopodiales</taxon>
        <taxon>Lycopodiaceae</taxon>
        <taxon>Lycopodioideae</taxon>
        <taxon>Diphasiastrum</taxon>
    </lineage>
</organism>
<comment type="caution">
    <text evidence="1">The sequence shown here is derived from an EMBL/GenBank/DDBJ whole genome shotgun (WGS) entry which is preliminary data.</text>
</comment>
<proteinExistence type="predicted"/>